<dbReference type="Proteomes" id="UP000800038">
    <property type="component" value="Unassembled WGS sequence"/>
</dbReference>
<dbReference type="AlphaFoldDB" id="A0A6A5SV57"/>
<protein>
    <submittedName>
        <fullName evidence="1">Uncharacterized protein</fullName>
    </submittedName>
</protein>
<organism evidence="1 2">
    <name type="scientific">Clathrospora elynae</name>
    <dbReference type="NCBI Taxonomy" id="706981"/>
    <lineage>
        <taxon>Eukaryota</taxon>
        <taxon>Fungi</taxon>
        <taxon>Dikarya</taxon>
        <taxon>Ascomycota</taxon>
        <taxon>Pezizomycotina</taxon>
        <taxon>Dothideomycetes</taxon>
        <taxon>Pleosporomycetidae</taxon>
        <taxon>Pleosporales</taxon>
        <taxon>Diademaceae</taxon>
        <taxon>Clathrospora</taxon>
    </lineage>
</organism>
<dbReference type="EMBL" id="ML976016">
    <property type="protein sequence ID" value="KAF1944545.1"/>
    <property type="molecule type" value="Genomic_DNA"/>
</dbReference>
<dbReference type="OrthoDB" id="3682306at2759"/>
<proteinExistence type="predicted"/>
<evidence type="ECO:0000313" key="2">
    <source>
        <dbReference type="Proteomes" id="UP000800038"/>
    </source>
</evidence>
<evidence type="ECO:0000313" key="1">
    <source>
        <dbReference type="EMBL" id="KAF1944545.1"/>
    </source>
</evidence>
<gene>
    <name evidence="1" type="ORF">EJ02DRAFT_432376</name>
</gene>
<accession>A0A6A5SV57</accession>
<reference evidence="1" key="1">
    <citation type="journal article" date="2020" name="Stud. Mycol.">
        <title>101 Dothideomycetes genomes: a test case for predicting lifestyles and emergence of pathogens.</title>
        <authorList>
            <person name="Haridas S."/>
            <person name="Albert R."/>
            <person name="Binder M."/>
            <person name="Bloem J."/>
            <person name="Labutti K."/>
            <person name="Salamov A."/>
            <person name="Andreopoulos B."/>
            <person name="Baker S."/>
            <person name="Barry K."/>
            <person name="Bills G."/>
            <person name="Bluhm B."/>
            <person name="Cannon C."/>
            <person name="Castanera R."/>
            <person name="Culley D."/>
            <person name="Daum C."/>
            <person name="Ezra D."/>
            <person name="Gonzalez J."/>
            <person name="Henrissat B."/>
            <person name="Kuo A."/>
            <person name="Liang C."/>
            <person name="Lipzen A."/>
            <person name="Lutzoni F."/>
            <person name="Magnuson J."/>
            <person name="Mondo S."/>
            <person name="Nolan M."/>
            <person name="Ohm R."/>
            <person name="Pangilinan J."/>
            <person name="Park H.-J."/>
            <person name="Ramirez L."/>
            <person name="Alfaro M."/>
            <person name="Sun H."/>
            <person name="Tritt A."/>
            <person name="Yoshinaga Y."/>
            <person name="Zwiers L.-H."/>
            <person name="Turgeon B."/>
            <person name="Goodwin S."/>
            <person name="Spatafora J."/>
            <person name="Crous P."/>
            <person name="Grigoriev I."/>
        </authorList>
    </citation>
    <scope>NUCLEOTIDE SEQUENCE</scope>
    <source>
        <strain evidence="1">CBS 161.51</strain>
    </source>
</reference>
<sequence>MREKTNTQTAQVQLHVLSKIVFTFSLNQIFSPCCHTSSYCKQLSTRTPMGFLTDMGTPDAAHMLWAKDQILSQSRALYGPLHPHGSTFDLILTTFTKESKPSRHHQTERTQVYVAYVVVYEIPNSAVNWKTVVSGAEKTSMTKSLDDLLGVLVERLGAAMAPKKTGDVEMEREIGELYRVQGGPPGAARGRYA</sequence>
<keyword evidence="2" id="KW-1185">Reference proteome</keyword>
<name>A0A6A5SV57_9PLEO</name>